<dbReference type="AlphaFoldDB" id="A0A9D4UXP9"/>
<protein>
    <submittedName>
        <fullName evidence="1">Uncharacterized protein</fullName>
    </submittedName>
</protein>
<dbReference type="EMBL" id="JABFUD020000009">
    <property type="protein sequence ID" value="KAI5075677.1"/>
    <property type="molecule type" value="Genomic_DNA"/>
</dbReference>
<proteinExistence type="predicted"/>
<dbReference type="Proteomes" id="UP000886520">
    <property type="component" value="Chromosome 9"/>
</dbReference>
<gene>
    <name evidence="1" type="ORF">GOP47_0009753</name>
</gene>
<evidence type="ECO:0000313" key="2">
    <source>
        <dbReference type="Proteomes" id="UP000886520"/>
    </source>
</evidence>
<accession>A0A9D4UXP9</accession>
<evidence type="ECO:0000313" key="1">
    <source>
        <dbReference type="EMBL" id="KAI5075677.1"/>
    </source>
</evidence>
<comment type="caution">
    <text evidence="1">The sequence shown here is derived from an EMBL/GenBank/DDBJ whole genome shotgun (WGS) entry which is preliminary data.</text>
</comment>
<keyword evidence="2" id="KW-1185">Reference proteome</keyword>
<sequence length="74" mass="7884">MFGSWSIESGGTNCGVNSSQPLCLQREIILKRANDPKAKLSKEMMAPSSTKVEELVAPSSTKVEELASTKVEAG</sequence>
<reference evidence="1" key="1">
    <citation type="submission" date="2021-01" db="EMBL/GenBank/DDBJ databases">
        <title>Adiantum capillus-veneris genome.</title>
        <authorList>
            <person name="Fang Y."/>
            <person name="Liao Q."/>
        </authorList>
    </citation>
    <scope>NUCLEOTIDE SEQUENCE</scope>
    <source>
        <strain evidence="1">H3</strain>
        <tissue evidence="1">Leaf</tissue>
    </source>
</reference>
<name>A0A9D4UXP9_ADICA</name>
<organism evidence="1 2">
    <name type="scientific">Adiantum capillus-veneris</name>
    <name type="common">Maidenhair fern</name>
    <dbReference type="NCBI Taxonomy" id="13818"/>
    <lineage>
        <taxon>Eukaryota</taxon>
        <taxon>Viridiplantae</taxon>
        <taxon>Streptophyta</taxon>
        <taxon>Embryophyta</taxon>
        <taxon>Tracheophyta</taxon>
        <taxon>Polypodiopsida</taxon>
        <taxon>Polypodiidae</taxon>
        <taxon>Polypodiales</taxon>
        <taxon>Pteridineae</taxon>
        <taxon>Pteridaceae</taxon>
        <taxon>Vittarioideae</taxon>
        <taxon>Adiantum</taxon>
    </lineage>
</organism>